<dbReference type="OrthoDB" id="9808602at2"/>
<dbReference type="InterPro" id="IPR003362">
    <property type="entry name" value="Bact_transf"/>
</dbReference>
<accession>A0A4P7IC25</accession>
<dbReference type="PANTHER" id="PTHR30576:SF10">
    <property type="entry name" value="SLL5057 PROTEIN"/>
    <property type="match status" value="1"/>
</dbReference>
<evidence type="ECO:0000313" key="9">
    <source>
        <dbReference type="EMBL" id="QBX54616.1"/>
    </source>
</evidence>
<reference evidence="9 10" key="1">
    <citation type="submission" date="2019-03" db="EMBL/GenBank/DDBJ databases">
        <title>Three New Species of Nocardioides, Nocardioides euryhalodurans sp. nov., Nocardioides seonyuensis sp. nov. and Nocardioides eburneoflavus sp. nov. Iolated from Soil.</title>
        <authorList>
            <person name="Roh S.G."/>
            <person name="Lee C."/>
            <person name="Kim M.-K."/>
            <person name="Kim S.B."/>
        </authorList>
    </citation>
    <scope>NUCLEOTIDE SEQUENCE [LARGE SCALE GENOMIC DNA]</scope>
    <source>
        <strain evidence="9 10">MMS17-SY207-3</strain>
    </source>
</reference>
<evidence type="ECO:0000256" key="7">
    <source>
        <dbReference type="SAM" id="Phobius"/>
    </source>
</evidence>
<dbReference type="GO" id="GO:0016020">
    <property type="term" value="C:membrane"/>
    <property type="evidence" value="ECO:0007669"/>
    <property type="project" value="UniProtKB-SubCell"/>
</dbReference>
<feature type="transmembrane region" description="Helical" evidence="7">
    <location>
        <begin position="138"/>
        <end position="156"/>
    </location>
</feature>
<dbReference type="Proteomes" id="UP000294853">
    <property type="component" value="Chromosome"/>
</dbReference>
<evidence type="ECO:0000256" key="2">
    <source>
        <dbReference type="ARBA" id="ARBA00006464"/>
    </source>
</evidence>
<dbReference type="EMBL" id="CP038436">
    <property type="protein sequence ID" value="QBX54616.1"/>
    <property type="molecule type" value="Genomic_DNA"/>
</dbReference>
<keyword evidence="4 7" id="KW-0812">Transmembrane</keyword>
<dbReference type="KEGG" id="nsn:EXE58_03450"/>
<dbReference type="InterPro" id="IPR017475">
    <property type="entry name" value="EPS_sugar_tfrase"/>
</dbReference>
<keyword evidence="6 7" id="KW-0472">Membrane</keyword>
<feature type="transmembrane region" description="Helical" evidence="7">
    <location>
        <begin position="109"/>
        <end position="126"/>
    </location>
</feature>
<dbReference type="RefSeq" id="WP_135266588.1">
    <property type="nucleotide sequence ID" value="NZ_CP038436.1"/>
</dbReference>
<keyword evidence="5 7" id="KW-1133">Transmembrane helix</keyword>
<comment type="similarity">
    <text evidence="2">Belongs to the bacterial sugar transferase family.</text>
</comment>
<name>A0A4P7IC25_9ACTN</name>
<feature type="domain" description="Bacterial sugar transferase" evidence="8">
    <location>
        <begin position="291"/>
        <end position="478"/>
    </location>
</feature>
<protein>
    <submittedName>
        <fullName evidence="9">Sugar transferase</fullName>
    </submittedName>
</protein>
<feature type="transmembrane region" description="Helical" evidence="7">
    <location>
        <begin position="50"/>
        <end position="70"/>
    </location>
</feature>
<evidence type="ECO:0000313" key="10">
    <source>
        <dbReference type="Proteomes" id="UP000294853"/>
    </source>
</evidence>
<comment type="subcellular location">
    <subcellularLocation>
        <location evidence="1">Membrane</location>
        <topology evidence="1">Multi-pass membrane protein</topology>
    </subcellularLocation>
</comment>
<sequence>MTEVTAAPSVRDLIAASPRPPAPRVPLADRAGTVAPVAAPRHSRARAPQWLLPAGDLLAATAVVVCLQLLLTGIELAGLALTLAWPALLAGAGRYTYRAVPEPLSRRAGRVFRAGAVLGLCCWVAFPLAGSVAAPEVLAPTVLAMTGSSLGLCVLLPRQVRTRLVLAGSLDHVQQATTELTSAGRYDIVAACTPQPSSGLGSVPVHVGVSDAVTVANMHAADAVLMLPSDEMPAAVLRRLQWQAASTGVHVYVGTGLLDVTTTRMSVVQGAGMDLLHVRPAPTSGPRRFLKSAVERSVSLVAVVALLPLLMVLALVIRRDSPGPAIFRQTRVGCDGKPFTMYKFRTMVACAEDVRESLERDNEVDAVLFKLRSDPRVTAVGAWLRRYSVDELPQLWNVVRGDMALVGPRPALPAEVENYDFDPRRRLAVRPGLTGLWQVSGRSDLSWAESVRLDVRYVDNWSLALDLDILRRTVGAVLGQRGAY</sequence>
<dbReference type="PANTHER" id="PTHR30576">
    <property type="entry name" value="COLANIC BIOSYNTHESIS UDP-GLUCOSE LIPID CARRIER TRANSFERASE"/>
    <property type="match status" value="1"/>
</dbReference>
<organism evidence="9 10">
    <name type="scientific">Nocardioides seonyuensis</name>
    <dbReference type="NCBI Taxonomy" id="2518371"/>
    <lineage>
        <taxon>Bacteria</taxon>
        <taxon>Bacillati</taxon>
        <taxon>Actinomycetota</taxon>
        <taxon>Actinomycetes</taxon>
        <taxon>Propionibacteriales</taxon>
        <taxon>Nocardioidaceae</taxon>
        <taxon>Nocardioides</taxon>
    </lineage>
</organism>
<evidence type="ECO:0000256" key="1">
    <source>
        <dbReference type="ARBA" id="ARBA00004141"/>
    </source>
</evidence>
<feature type="transmembrane region" description="Helical" evidence="7">
    <location>
        <begin position="297"/>
        <end position="317"/>
    </location>
</feature>
<dbReference type="NCBIfam" id="TIGR03025">
    <property type="entry name" value="EPS_sugtrans"/>
    <property type="match status" value="1"/>
</dbReference>
<proteinExistence type="inferred from homology"/>
<dbReference type="Pfam" id="PF02397">
    <property type="entry name" value="Bac_transf"/>
    <property type="match status" value="1"/>
</dbReference>
<keyword evidence="10" id="KW-1185">Reference proteome</keyword>
<dbReference type="GO" id="GO:0016780">
    <property type="term" value="F:phosphotransferase activity, for other substituted phosphate groups"/>
    <property type="evidence" value="ECO:0007669"/>
    <property type="project" value="TreeGrafter"/>
</dbReference>
<evidence type="ECO:0000256" key="3">
    <source>
        <dbReference type="ARBA" id="ARBA00022679"/>
    </source>
</evidence>
<evidence type="ECO:0000256" key="4">
    <source>
        <dbReference type="ARBA" id="ARBA00022692"/>
    </source>
</evidence>
<evidence type="ECO:0000256" key="6">
    <source>
        <dbReference type="ARBA" id="ARBA00023136"/>
    </source>
</evidence>
<evidence type="ECO:0000256" key="5">
    <source>
        <dbReference type="ARBA" id="ARBA00022989"/>
    </source>
</evidence>
<evidence type="ECO:0000259" key="8">
    <source>
        <dbReference type="Pfam" id="PF02397"/>
    </source>
</evidence>
<gene>
    <name evidence="9" type="ORF">EXE58_03450</name>
</gene>
<dbReference type="AlphaFoldDB" id="A0A4P7IC25"/>
<feature type="transmembrane region" description="Helical" evidence="7">
    <location>
        <begin position="76"/>
        <end position="97"/>
    </location>
</feature>
<keyword evidence="3 9" id="KW-0808">Transferase</keyword>